<proteinExistence type="predicted"/>
<organism evidence="1 2">
    <name type="scientific">Colletotrichum kahawae</name>
    <name type="common">Coffee berry disease fungus</name>
    <dbReference type="NCBI Taxonomy" id="34407"/>
    <lineage>
        <taxon>Eukaryota</taxon>
        <taxon>Fungi</taxon>
        <taxon>Dikarya</taxon>
        <taxon>Ascomycota</taxon>
        <taxon>Pezizomycotina</taxon>
        <taxon>Sordariomycetes</taxon>
        <taxon>Hypocreomycetidae</taxon>
        <taxon>Glomerellales</taxon>
        <taxon>Glomerellaceae</taxon>
        <taxon>Colletotrichum</taxon>
        <taxon>Colletotrichum gloeosporioides species complex</taxon>
    </lineage>
</organism>
<keyword evidence="2" id="KW-1185">Reference proteome</keyword>
<dbReference type="EMBL" id="VYYT01000191">
    <property type="protein sequence ID" value="KAK2758418.1"/>
    <property type="molecule type" value="Genomic_DNA"/>
</dbReference>
<gene>
    <name evidence="1" type="ORF">CKAH01_16859</name>
</gene>
<evidence type="ECO:0000313" key="1">
    <source>
        <dbReference type="EMBL" id="KAK2758418.1"/>
    </source>
</evidence>
<reference evidence="1" key="1">
    <citation type="submission" date="2023-02" db="EMBL/GenBank/DDBJ databases">
        <title>Colletotrichum kahawae CIFC_Que2 genome sequencing and assembly.</title>
        <authorList>
            <person name="Baroncelli R."/>
        </authorList>
    </citation>
    <scope>NUCLEOTIDE SEQUENCE</scope>
    <source>
        <strain evidence="1">CIFC_Que2</strain>
    </source>
</reference>
<evidence type="ECO:0000313" key="2">
    <source>
        <dbReference type="Proteomes" id="UP001281614"/>
    </source>
</evidence>
<accession>A0AAD9YCE4</accession>
<dbReference type="AlphaFoldDB" id="A0AAD9YCE4"/>
<dbReference type="Proteomes" id="UP001281614">
    <property type="component" value="Unassembled WGS sequence"/>
</dbReference>
<name>A0AAD9YCE4_COLKA</name>
<comment type="caution">
    <text evidence="1">The sequence shown here is derived from an EMBL/GenBank/DDBJ whole genome shotgun (WGS) entry which is preliminary data.</text>
</comment>
<sequence length="226" mass="24695">MSTAATASSSTGNAYALLNATRLRISTQIATALLIAIPPNPTIDDLLTIVVGSKRYVLEAQLSYKRGRGRSSWIRDYSDFLVEVIQGRVAGSYWSCRRCDAKGQPRVFGAAATSASQEHLLRYINLRISPYLDEDSDGTPTSLSTAASTPPSLKRLRLGHTNVPKAKVTTLRDLCVASIVSADLPFAYFENSYLHLLAFRQDRGDHSGAALAATLTDVVDRYRIRD</sequence>
<protein>
    <submittedName>
        <fullName evidence="1">Uncharacterized protein</fullName>
    </submittedName>
</protein>